<dbReference type="InterPro" id="IPR016711">
    <property type="entry name" value="Ssd23"/>
</dbReference>
<evidence type="ECO:0000256" key="6">
    <source>
        <dbReference type="ARBA" id="ARBA00022490"/>
    </source>
</evidence>
<comment type="function">
    <text evidence="1 9">Involved in DNA replication and cell separation.</text>
</comment>
<evidence type="ECO:0000313" key="14">
    <source>
        <dbReference type="Proteomes" id="UP001302812"/>
    </source>
</evidence>
<dbReference type="Proteomes" id="UP001302812">
    <property type="component" value="Unassembled WGS sequence"/>
</dbReference>
<dbReference type="InterPro" id="IPR046342">
    <property type="entry name" value="CBS_dom_sf"/>
</dbReference>
<evidence type="ECO:0000256" key="7">
    <source>
        <dbReference type="ARBA" id="ARBA00022737"/>
    </source>
</evidence>
<dbReference type="PROSITE" id="PS51371">
    <property type="entry name" value="CBS"/>
    <property type="match status" value="2"/>
</dbReference>
<comment type="caution">
    <text evidence="13">The sequence shown here is derived from an EMBL/GenBank/DDBJ whole genome shotgun (WGS) entry which is preliminary data.</text>
</comment>
<evidence type="ECO:0000256" key="9">
    <source>
        <dbReference type="PIRNR" id="PIRNR018148"/>
    </source>
</evidence>
<feature type="domain" description="CBS" evidence="12">
    <location>
        <begin position="274"/>
        <end position="331"/>
    </location>
</feature>
<feature type="compositionally biased region" description="Low complexity" evidence="11">
    <location>
        <begin position="21"/>
        <end position="35"/>
    </location>
</feature>
<dbReference type="SMART" id="SM00116">
    <property type="entry name" value="CBS"/>
    <property type="match status" value="2"/>
</dbReference>
<reference evidence="13" key="1">
    <citation type="journal article" date="2023" name="Mol. Phylogenet. Evol.">
        <title>Genome-scale phylogeny and comparative genomics of the fungal order Sordariales.</title>
        <authorList>
            <person name="Hensen N."/>
            <person name="Bonometti L."/>
            <person name="Westerberg I."/>
            <person name="Brannstrom I.O."/>
            <person name="Guillou S."/>
            <person name="Cros-Aarteil S."/>
            <person name="Calhoun S."/>
            <person name="Haridas S."/>
            <person name="Kuo A."/>
            <person name="Mondo S."/>
            <person name="Pangilinan J."/>
            <person name="Riley R."/>
            <person name="LaButti K."/>
            <person name="Andreopoulos B."/>
            <person name="Lipzen A."/>
            <person name="Chen C."/>
            <person name="Yan M."/>
            <person name="Daum C."/>
            <person name="Ng V."/>
            <person name="Clum A."/>
            <person name="Steindorff A."/>
            <person name="Ohm R.A."/>
            <person name="Martin F."/>
            <person name="Silar P."/>
            <person name="Natvig D.O."/>
            <person name="Lalanne C."/>
            <person name="Gautier V."/>
            <person name="Ament-Velasquez S.L."/>
            <person name="Kruys A."/>
            <person name="Hutchinson M.I."/>
            <person name="Powell A.J."/>
            <person name="Barry K."/>
            <person name="Miller A.N."/>
            <person name="Grigoriev I.V."/>
            <person name="Debuchy R."/>
            <person name="Gladieux P."/>
            <person name="Hiltunen Thoren M."/>
            <person name="Johannesson H."/>
        </authorList>
    </citation>
    <scope>NUCLEOTIDE SEQUENCE</scope>
    <source>
        <strain evidence="13">CBS 508.74</strain>
    </source>
</reference>
<evidence type="ECO:0000256" key="2">
    <source>
        <dbReference type="ARBA" id="ARBA00004496"/>
    </source>
</evidence>
<reference evidence="13" key="2">
    <citation type="submission" date="2023-05" db="EMBL/GenBank/DDBJ databases">
        <authorList>
            <consortium name="Lawrence Berkeley National Laboratory"/>
            <person name="Steindorff A."/>
            <person name="Hensen N."/>
            <person name="Bonometti L."/>
            <person name="Westerberg I."/>
            <person name="Brannstrom I.O."/>
            <person name="Guillou S."/>
            <person name="Cros-Aarteil S."/>
            <person name="Calhoun S."/>
            <person name="Haridas S."/>
            <person name="Kuo A."/>
            <person name="Mondo S."/>
            <person name="Pangilinan J."/>
            <person name="Riley R."/>
            <person name="Labutti K."/>
            <person name="Andreopoulos B."/>
            <person name="Lipzen A."/>
            <person name="Chen C."/>
            <person name="Yanf M."/>
            <person name="Daum C."/>
            <person name="Ng V."/>
            <person name="Clum A."/>
            <person name="Ohm R."/>
            <person name="Martin F."/>
            <person name="Silar P."/>
            <person name="Natvig D."/>
            <person name="Lalanne C."/>
            <person name="Gautier V."/>
            <person name="Ament-Velasquez S.L."/>
            <person name="Kruys A."/>
            <person name="Hutchinson M.I."/>
            <person name="Powell A.J."/>
            <person name="Barry K."/>
            <person name="Miller A.N."/>
            <person name="Grigoriev I.V."/>
            <person name="Debuchy R."/>
            <person name="Gladieux P."/>
            <person name="Thoren M.H."/>
            <person name="Johannesson H."/>
        </authorList>
    </citation>
    <scope>NUCLEOTIDE SEQUENCE</scope>
    <source>
        <strain evidence="13">CBS 508.74</strain>
    </source>
</reference>
<dbReference type="InterPro" id="IPR000644">
    <property type="entry name" value="CBS_dom"/>
</dbReference>
<feature type="region of interest" description="Disordered" evidence="11">
    <location>
        <begin position="388"/>
        <end position="457"/>
    </location>
</feature>
<dbReference type="SUPFAM" id="SSF54631">
    <property type="entry name" value="CBS-domain pair"/>
    <property type="match status" value="2"/>
</dbReference>
<dbReference type="Gene3D" id="3.10.580.10">
    <property type="entry name" value="CBS-domain"/>
    <property type="match status" value="2"/>
</dbReference>
<feature type="region of interest" description="Disordered" evidence="11">
    <location>
        <begin position="483"/>
        <end position="521"/>
    </location>
</feature>
<feature type="compositionally biased region" description="Low complexity" evidence="11">
    <location>
        <begin position="388"/>
        <end position="411"/>
    </location>
</feature>
<keyword evidence="8 10" id="KW-0129">CBS domain</keyword>
<feature type="domain" description="CBS" evidence="12">
    <location>
        <begin position="200"/>
        <end position="259"/>
    </location>
</feature>
<evidence type="ECO:0000256" key="10">
    <source>
        <dbReference type="PROSITE-ProRule" id="PRU00703"/>
    </source>
</evidence>
<name>A0AAN6T816_9PEZI</name>
<dbReference type="GO" id="GO:0030071">
    <property type="term" value="P:regulation of mitotic metaphase/anaphase transition"/>
    <property type="evidence" value="ECO:0007669"/>
    <property type="project" value="InterPro"/>
</dbReference>
<feature type="compositionally biased region" description="Low complexity" evidence="11">
    <location>
        <begin position="502"/>
        <end position="513"/>
    </location>
</feature>
<gene>
    <name evidence="13" type="ORF">N656DRAFT_784517</name>
</gene>
<dbReference type="CDD" id="cd02205">
    <property type="entry name" value="CBS_pair_SF"/>
    <property type="match status" value="1"/>
</dbReference>
<protein>
    <recommendedName>
        <fullName evidence="4">Protein SDS23</fullName>
    </recommendedName>
    <alternativeName>
        <fullName evidence="5">Protein sds23</fullName>
    </alternativeName>
</protein>
<dbReference type="InterPro" id="IPR050511">
    <property type="entry name" value="AMPK_gamma/SDS23_families"/>
</dbReference>
<dbReference type="GO" id="GO:0004865">
    <property type="term" value="F:protein serine/threonine phosphatase inhibitor activity"/>
    <property type="evidence" value="ECO:0007669"/>
    <property type="project" value="TreeGrafter"/>
</dbReference>
<dbReference type="PANTHER" id="PTHR13780:SF36">
    <property type="entry name" value="CBS DOMAIN-CONTAINING PROTEIN"/>
    <property type="match status" value="1"/>
</dbReference>
<dbReference type="PANTHER" id="PTHR13780">
    <property type="entry name" value="AMP-ACTIVATED PROTEIN KINASE, GAMMA REGULATORY SUBUNIT"/>
    <property type="match status" value="1"/>
</dbReference>
<dbReference type="AlphaFoldDB" id="A0AAN6T816"/>
<sequence>MSAPGAPDSTLRGVSGSMAGSSQTSLSATLSSPQTGAPKPNHNHMHPHRQSFAENQRHPPPSPRSQRHPSFTQQAIQDLVNHPPPNRHPNPRYSGRDWRDVALGELAVPEDVRWASMDDSVQSATFTLIKNNPTNVVLVRESPESRTAVTTFDYNDLNAYLLVVVGLAKPEDEDVGLYTEISRKAQAQEDIALHQIQSLCQKEELVVLPAEATLDKAVESFGGGVHRILIVNQAGDVIGVLTQLRLVEFFWNEAVNFPVIDRLYGSLLRDLGIGTHQIIAINIDAPLADALLLMHNEGLTSVAVVDQGLNVVGNISTADVRHLTSAASLPLLKDTCMHFISVILHERGVEHGRDSFPVFHVNPYSTLGHTVAKLVATKSHRMWVVESASPSPSAPATPLLQPSNPAATTAAAPPPTSGGTGGGTTSPPPTVIIPPLSSSSTPQSPLPGQNFAGVPGGMPGARLSGRLTGVVSMTDILNLFARSSGLRPSDPSEQRARRRRSSSASVRPSIDSARASVDFRR</sequence>
<dbReference type="GO" id="GO:0005737">
    <property type="term" value="C:cytoplasm"/>
    <property type="evidence" value="ECO:0007669"/>
    <property type="project" value="UniProtKB-SubCell"/>
</dbReference>
<evidence type="ECO:0000256" key="5">
    <source>
        <dbReference type="ARBA" id="ARBA00020584"/>
    </source>
</evidence>
<evidence type="ECO:0000256" key="3">
    <source>
        <dbReference type="ARBA" id="ARBA00006624"/>
    </source>
</evidence>
<proteinExistence type="inferred from homology"/>
<dbReference type="GO" id="GO:0042149">
    <property type="term" value="P:cellular response to glucose starvation"/>
    <property type="evidence" value="ECO:0007669"/>
    <property type="project" value="UniProtKB-UniRule"/>
</dbReference>
<evidence type="ECO:0000313" key="13">
    <source>
        <dbReference type="EMBL" id="KAK4108223.1"/>
    </source>
</evidence>
<dbReference type="GeneID" id="89940311"/>
<evidence type="ECO:0000259" key="12">
    <source>
        <dbReference type="PROSITE" id="PS51371"/>
    </source>
</evidence>
<dbReference type="RefSeq" id="XP_064665793.1">
    <property type="nucleotide sequence ID" value="XM_064816186.1"/>
</dbReference>
<evidence type="ECO:0000256" key="1">
    <source>
        <dbReference type="ARBA" id="ARBA00002656"/>
    </source>
</evidence>
<keyword evidence="6 9" id="KW-0963">Cytoplasm</keyword>
<evidence type="ECO:0000256" key="8">
    <source>
        <dbReference type="ARBA" id="ARBA00023122"/>
    </source>
</evidence>
<dbReference type="PIRSF" id="PIRSF018148">
    <property type="entry name" value="UCP018148_CBS_YBR214w"/>
    <property type="match status" value="1"/>
</dbReference>
<keyword evidence="7" id="KW-0677">Repeat</keyword>
<keyword evidence="14" id="KW-1185">Reference proteome</keyword>
<evidence type="ECO:0000256" key="11">
    <source>
        <dbReference type="SAM" id="MobiDB-lite"/>
    </source>
</evidence>
<feature type="compositionally biased region" description="Low complexity" evidence="11">
    <location>
        <begin position="433"/>
        <end position="448"/>
    </location>
</feature>
<organism evidence="13 14">
    <name type="scientific">Canariomyces notabilis</name>
    <dbReference type="NCBI Taxonomy" id="2074819"/>
    <lineage>
        <taxon>Eukaryota</taxon>
        <taxon>Fungi</taxon>
        <taxon>Dikarya</taxon>
        <taxon>Ascomycota</taxon>
        <taxon>Pezizomycotina</taxon>
        <taxon>Sordariomycetes</taxon>
        <taxon>Sordariomycetidae</taxon>
        <taxon>Sordariales</taxon>
        <taxon>Chaetomiaceae</taxon>
        <taxon>Canariomyces</taxon>
    </lineage>
</organism>
<feature type="region of interest" description="Disordered" evidence="11">
    <location>
        <begin position="1"/>
        <end position="71"/>
    </location>
</feature>
<dbReference type="EMBL" id="MU853365">
    <property type="protein sequence ID" value="KAK4108223.1"/>
    <property type="molecule type" value="Genomic_DNA"/>
</dbReference>
<comment type="similarity">
    <text evidence="3 9">Belongs to the SDS23 family.</text>
</comment>
<dbReference type="Pfam" id="PF00571">
    <property type="entry name" value="CBS"/>
    <property type="match status" value="2"/>
</dbReference>
<evidence type="ECO:0000256" key="4">
    <source>
        <dbReference type="ARBA" id="ARBA00014106"/>
    </source>
</evidence>
<comment type="subcellular location">
    <subcellularLocation>
        <location evidence="2 9">Cytoplasm</location>
    </subcellularLocation>
</comment>
<accession>A0AAN6T816</accession>